<dbReference type="EMBL" id="AP021875">
    <property type="protein sequence ID" value="BBO74745.1"/>
    <property type="molecule type" value="Genomic_DNA"/>
</dbReference>
<evidence type="ECO:0000256" key="1">
    <source>
        <dbReference type="ARBA" id="ARBA00010587"/>
    </source>
</evidence>
<name>A0A5K7Z204_9BACT</name>
<dbReference type="Proteomes" id="UP000427769">
    <property type="component" value="Chromosome"/>
</dbReference>
<dbReference type="GO" id="GO:0046872">
    <property type="term" value="F:metal ion binding"/>
    <property type="evidence" value="ECO:0007669"/>
    <property type="project" value="UniProtKB-KW"/>
</dbReference>
<reference evidence="4 5" key="1">
    <citation type="submission" date="2019-11" db="EMBL/GenBank/DDBJ databases">
        <title>Comparative genomics of hydrocarbon-degrading Desulfosarcina strains.</title>
        <authorList>
            <person name="Watanabe M."/>
            <person name="Kojima H."/>
            <person name="Fukui M."/>
        </authorList>
    </citation>
    <scope>NUCLEOTIDE SEQUENCE [LARGE SCALE GENOMIC DNA]</scope>
    <source>
        <strain evidence="4 5">PP31</strain>
    </source>
</reference>
<evidence type="ECO:0000313" key="4">
    <source>
        <dbReference type="EMBL" id="BBO74745.1"/>
    </source>
</evidence>
<keyword evidence="3" id="KW-0408">Iron</keyword>
<dbReference type="AlphaFoldDB" id="A0A5K7Z204"/>
<dbReference type="InterPro" id="IPR035938">
    <property type="entry name" value="Hemerythrin-like_sf"/>
</dbReference>
<dbReference type="KEGG" id="dwd:DSCW_21620"/>
<protein>
    <recommendedName>
        <fullName evidence="6">Hemerythrin-like domain-containing protein</fullName>
    </recommendedName>
</protein>
<evidence type="ECO:0000256" key="2">
    <source>
        <dbReference type="ARBA" id="ARBA00022723"/>
    </source>
</evidence>
<keyword evidence="2" id="KW-0479">Metal-binding</keyword>
<keyword evidence="5" id="KW-1185">Reference proteome</keyword>
<accession>A0A5K7Z204</accession>
<comment type="similarity">
    <text evidence="1">Belongs to the hemerythrin family.</text>
</comment>
<dbReference type="Gene3D" id="1.20.120.50">
    <property type="entry name" value="Hemerythrin-like"/>
    <property type="match status" value="1"/>
</dbReference>
<sequence length="50" mass="6009">MLNKNDLDYNDICREALVAMHEYALTHFRFEEEYLEKINYPDIVKTLSKA</sequence>
<proteinExistence type="inferred from homology"/>
<evidence type="ECO:0000256" key="3">
    <source>
        <dbReference type="ARBA" id="ARBA00023004"/>
    </source>
</evidence>
<organism evidence="4 5">
    <name type="scientific">Desulfosarcina widdelii</name>
    <dbReference type="NCBI Taxonomy" id="947919"/>
    <lineage>
        <taxon>Bacteria</taxon>
        <taxon>Pseudomonadati</taxon>
        <taxon>Thermodesulfobacteriota</taxon>
        <taxon>Desulfobacteria</taxon>
        <taxon>Desulfobacterales</taxon>
        <taxon>Desulfosarcinaceae</taxon>
        <taxon>Desulfosarcina</taxon>
    </lineage>
</organism>
<evidence type="ECO:0008006" key="6">
    <source>
        <dbReference type="Google" id="ProtNLM"/>
    </source>
</evidence>
<dbReference type="SUPFAM" id="SSF47188">
    <property type="entry name" value="Hemerythrin-like"/>
    <property type="match status" value="1"/>
</dbReference>
<evidence type="ECO:0000313" key="5">
    <source>
        <dbReference type="Proteomes" id="UP000427769"/>
    </source>
</evidence>
<gene>
    <name evidence="4" type="ORF">DSCW_21620</name>
</gene>